<proteinExistence type="predicted"/>
<gene>
    <name evidence="1" type="ORF">KPL71_020802</name>
</gene>
<name>A0ACB8JAT2_CITSI</name>
<comment type="caution">
    <text evidence="1">The sequence shown here is derived from an EMBL/GenBank/DDBJ whole genome shotgun (WGS) entry which is preliminary data.</text>
</comment>
<evidence type="ECO:0000313" key="2">
    <source>
        <dbReference type="Proteomes" id="UP000829398"/>
    </source>
</evidence>
<reference evidence="2" key="1">
    <citation type="journal article" date="2023" name="Hortic. Res.">
        <title>A chromosome-level phased genome enabling allele-level studies in sweet orange: a case study on citrus Huanglongbing tolerance.</title>
        <authorList>
            <person name="Wu B."/>
            <person name="Yu Q."/>
            <person name="Deng Z."/>
            <person name="Duan Y."/>
            <person name="Luo F."/>
            <person name="Gmitter F. Jr."/>
        </authorList>
    </citation>
    <scope>NUCLEOTIDE SEQUENCE [LARGE SCALE GENOMIC DNA]</scope>
    <source>
        <strain evidence="2">cv. Valencia</strain>
    </source>
</reference>
<sequence>MGNICSFSISCDALFSHCADFTARKAAHINDLKDNILTLQTELQKLLETRNDVLRRVIIAEQRHMRRTDQVQGWLSRVQTVELEVAELISDSAQEIEKLCLGDFCSKNCQSNYKFGKKVAKYLQVVATLKDEIFFEVVAERIPEPAVEERPIPQTLGLESTFDEVWRCLGEEHVGIIGLYGMGGVGKTTLLTKINNKFFNTPNGFDFVIWVVVSRDLQIERLQENIARKIGLYDESWKNKRLEIKAADIFKILSRKKFVLLLDDIWNRVDLEKLGVPPMSTNGSSKIVFTTRSVGVCGLMEAHRIFKVKCLEHKEAWELFQMKVGRETLESHLQIPELAEIVAKECDGLPLALITIGRAMAFKKTPQEWKDAIQVLRRSASEFPGMDEVYPLLKFSYDNLPNEKIKSCFLYCCLFPEDCDISKIDLIDCWIGEGFFDEYDRGYTIIGDLLRACLLEEVNDNNVKLHDVIRDMGLWIASEVEKEKESFFVQAGARLTEAPETGKWQVIRRMSLMENQVQSLSKIPSCPSLITLFLNNNNLKEITDGFFQFMASLKVLNLSNNQSLKQLPSGISRLVSLQHLNLSLTNIKELPEELKALVNLKCLNLDYTKSLCRIPRHLISNFSMLYILRIVNCHYFEEVENCEVLMEEVLLMKNLNVLAINLTSSHALSKFLSSHRIQSYILHLRLELLEDSRSLNVLPLAKIKNLESLGFRNCEKLEELKIEIGNIQQNVCVSQVHGFQFHSLYYVVVSDCNKLRNLSWLGLAPNLLTIDILRCPEIEEISGQYSGEVPEMMRNLNPFARLELLILETLPKLKSIYPNALPFLHLKEIKVSNCPELKKLPLDSNSAKGHKIVIRGEESWWEELQWENQATQDVFLPCFRRF</sequence>
<organism evidence="1 2">
    <name type="scientific">Citrus sinensis</name>
    <name type="common">Sweet orange</name>
    <name type="synonym">Citrus aurantium var. sinensis</name>
    <dbReference type="NCBI Taxonomy" id="2711"/>
    <lineage>
        <taxon>Eukaryota</taxon>
        <taxon>Viridiplantae</taxon>
        <taxon>Streptophyta</taxon>
        <taxon>Embryophyta</taxon>
        <taxon>Tracheophyta</taxon>
        <taxon>Spermatophyta</taxon>
        <taxon>Magnoliopsida</taxon>
        <taxon>eudicotyledons</taxon>
        <taxon>Gunneridae</taxon>
        <taxon>Pentapetalae</taxon>
        <taxon>rosids</taxon>
        <taxon>malvids</taxon>
        <taxon>Sapindales</taxon>
        <taxon>Rutaceae</taxon>
        <taxon>Aurantioideae</taxon>
        <taxon>Citrus</taxon>
    </lineage>
</organism>
<dbReference type="EMBL" id="CM039176">
    <property type="protein sequence ID" value="KAH9714847.1"/>
    <property type="molecule type" value="Genomic_DNA"/>
</dbReference>
<accession>A0ACB8JAT2</accession>
<evidence type="ECO:0000313" key="1">
    <source>
        <dbReference type="EMBL" id="KAH9714847.1"/>
    </source>
</evidence>
<protein>
    <submittedName>
        <fullName evidence="1">Disease resistance protein</fullName>
    </submittedName>
</protein>
<dbReference type="Proteomes" id="UP000829398">
    <property type="component" value="Chromosome 7"/>
</dbReference>
<keyword evidence="2" id="KW-1185">Reference proteome</keyword>